<gene>
    <name evidence="2" type="ORF">NPIL_159771</name>
</gene>
<keyword evidence="1" id="KW-0812">Transmembrane</keyword>
<feature type="transmembrane region" description="Helical" evidence="1">
    <location>
        <begin position="79"/>
        <end position="101"/>
    </location>
</feature>
<sequence length="125" mass="14031">MPRSPHQNKDEIPHHLASGAGCAGTAVDSCRRATGEPKLASEVAESILVLLVALDEDLKHSRLGKLVLQEQRYRENSSFVTKFIAAETFFFSVQVFLLFFISEKWISHLDIDYDEKVDFSGSMTL</sequence>
<dbReference type="Proteomes" id="UP000887013">
    <property type="component" value="Unassembled WGS sequence"/>
</dbReference>
<comment type="caution">
    <text evidence="2">The sequence shown here is derived from an EMBL/GenBank/DDBJ whole genome shotgun (WGS) entry which is preliminary data.</text>
</comment>
<evidence type="ECO:0000313" key="2">
    <source>
        <dbReference type="EMBL" id="GFT89453.1"/>
    </source>
</evidence>
<keyword evidence="3" id="KW-1185">Reference proteome</keyword>
<dbReference type="PROSITE" id="PS51257">
    <property type="entry name" value="PROKAR_LIPOPROTEIN"/>
    <property type="match status" value="1"/>
</dbReference>
<accession>A0A8X6PTZ4</accession>
<dbReference type="EMBL" id="BMAW01120465">
    <property type="protein sequence ID" value="GFT89453.1"/>
    <property type="molecule type" value="Genomic_DNA"/>
</dbReference>
<protein>
    <submittedName>
        <fullName evidence="2">Uncharacterized protein</fullName>
    </submittedName>
</protein>
<evidence type="ECO:0000313" key="3">
    <source>
        <dbReference type="Proteomes" id="UP000887013"/>
    </source>
</evidence>
<keyword evidence="1" id="KW-1133">Transmembrane helix</keyword>
<proteinExistence type="predicted"/>
<name>A0A8X6PTZ4_NEPPI</name>
<reference evidence="2" key="1">
    <citation type="submission" date="2020-08" db="EMBL/GenBank/DDBJ databases">
        <title>Multicomponent nature underlies the extraordinary mechanical properties of spider dragline silk.</title>
        <authorList>
            <person name="Kono N."/>
            <person name="Nakamura H."/>
            <person name="Mori M."/>
            <person name="Yoshida Y."/>
            <person name="Ohtoshi R."/>
            <person name="Malay A.D."/>
            <person name="Moran D.A.P."/>
            <person name="Tomita M."/>
            <person name="Numata K."/>
            <person name="Arakawa K."/>
        </authorList>
    </citation>
    <scope>NUCLEOTIDE SEQUENCE</scope>
</reference>
<evidence type="ECO:0000256" key="1">
    <source>
        <dbReference type="SAM" id="Phobius"/>
    </source>
</evidence>
<dbReference type="AlphaFoldDB" id="A0A8X6PTZ4"/>
<organism evidence="2 3">
    <name type="scientific">Nephila pilipes</name>
    <name type="common">Giant wood spider</name>
    <name type="synonym">Nephila maculata</name>
    <dbReference type="NCBI Taxonomy" id="299642"/>
    <lineage>
        <taxon>Eukaryota</taxon>
        <taxon>Metazoa</taxon>
        <taxon>Ecdysozoa</taxon>
        <taxon>Arthropoda</taxon>
        <taxon>Chelicerata</taxon>
        <taxon>Arachnida</taxon>
        <taxon>Araneae</taxon>
        <taxon>Araneomorphae</taxon>
        <taxon>Entelegynae</taxon>
        <taxon>Araneoidea</taxon>
        <taxon>Nephilidae</taxon>
        <taxon>Nephila</taxon>
    </lineage>
</organism>
<keyword evidence="1" id="KW-0472">Membrane</keyword>